<dbReference type="GO" id="GO:0003677">
    <property type="term" value="F:DNA binding"/>
    <property type="evidence" value="ECO:0007669"/>
    <property type="project" value="UniProtKB-KW"/>
</dbReference>
<dbReference type="Gene3D" id="1.10.10.10">
    <property type="entry name" value="Winged helix-like DNA-binding domain superfamily/Winged helix DNA-binding domain"/>
    <property type="match status" value="1"/>
</dbReference>
<keyword evidence="3" id="KW-0804">Transcription</keyword>
<dbReference type="InterPro" id="IPR050397">
    <property type="entry name" value="Env_Response_Regulators"/>
</dbReference>
<evidence type="ECO:0000256" key="1">
    <source>
        <dbReference type="ARBA" id="ARBA00023015"/>
    </source>
</evidence>
<accession>A0A521D1E3</accession>
<name>A0A521D1E3_9BACT</name>
<dbReference type="AlphaFoldDB" id="A0A521D1E3"/>
<dbReference type="PROSITE" id="PS50042">
    <property type="entry name" value="CNMP_BINDING_3"/>
    <property type="match status" value="1"/>
</dbReference>
<reference evidence="6 7" key="1">
    <citation type="submission" date="2017-05" db="EMBL/GenBank/DDBJ databases">
        <authorList>
            <person name="Varghese N."/>
            <person name="Submissions S."/>
        </authorList>
    </citation>
    <scope>NUCLEOTIDE SEQUENCE [LARGE SCALE GENOMIC DNA]</scope>
    <source>
        <strain evidence="6 7">DSM 21985</strain>
    </source>
</reference>
<keyword evidence="1" id="KW-0805">Transcription regulation</keyword>
<dbReference type="EMBL" id="FXTP01000007">
    <property type="protein sequence ID" value="SMO65525.1"/>
    <property type="molecule type" value="Genomic_DNA"/>
</dbReference>
<dbReference type="GO" id="GO:0005829">
    <property type="term" value="C:cytosol"/>
    <property type="evidence" value="ECO:0007669"/>
    <property type="project" value="TreeGrafter"/>
</dbReference>
<dbReference type="GO" id="GO:0003700">
    <property type="term" value="F:DNA-binding transcription factor activity"/>
    <property type="evidence" value="ECO:0007669"/>
    <property type="project" value="TreeGrafter"/>
</dbReference>
<dbReference type="Pfam" id="PF13545">
    <property type="entry name" value="HTH_Crp_2"/>
    <property type="match status" value="1"/>
</dbReference>
<dbReference type="SMART" id="SM00100">
    <property type="entry name" value="cNMP"/>
    <property type="match status" value="1"/>
</dbReference>
<dbReference type="OrthoDB" id="9127033at2"/>
<dbReference type="SUPFAM" id="SSF46785">
    <property type="entry name" value="Winged helix' DNA-binding domain"/>
    <property type="match status" value="1"/>
</dbReference>
<dbReference type="InterPro" id="IPR036390">
    <property type="entry name" value="WH_DNA-bd_sf"/>
</dbReference>
<sequence length="248" mass="27572">MGSRKTTPLNNPTLENLHCSIELKTEKLGMVPFFQDLKQPELDKVVEKFSANHFSEGDEIYYQEDPAHYLRVIVEGAVKLLRYTDEGKDVVLDILNPGSYFGSLKLLGSDVYTESAVAQSGCCILSIGLKDFKEVLQEYPAVSIALLESSSEKLRASQEQVKQLTTQSVEKRIANILLTLSGKFGEEKDGGTLLQLPFSRKDLADMAGTTTESASRVMSTFQKEGIIETGRQWVAIQDIERLRSVTKS</sequence>
<protein>
    <submittedName>
        <fullName evidence="6">Transcriptional regulator, Crp/Fnr family</fullName>
    </submittedName>
</protein>
<dbReference type="SUPFAM" id="SSF51206">
    <property type="entry name" value="cAMP-binding domain-like"/>
    <property type="match status" value="1"/>
</dbReference>
<dbReference type="PANTHER" id="PTHR24567">
    <property type="entry name" value="CRP FAMILY TRANSCRIPTIONAL REGULATORY PROTEIN"/>
    <property type="match status" value="1"/>
</dbReference>
<dbReference type="RefSeq" id="WP_142454281.1">
    <property type="nucleotide sequence ID" value="NZ_FXTP01000007.1"/>
</dbReference>
<dbReference type="Gene3D" id="2.60.120.10">
    <property type="entry name" value="Jelly Rolls"/>
    <property type="match status" value="1"/>
</dbReference>
<dbReference type="SMART" id="SM00419">
    <property type="entry name" value="HTH_CRP"/>
    <property type="match status" value="1"/>
</dbReference>
<feature type="domain" description="Cyclic nucleotide-binding" evidence="4">
    <location>
        <begin position="33"/>
        <end position="153"/>
    </location>
</feature>
<keyword evidence="7" id="KW-1185">Reference proteome</keyword>
<dbReference type="InterPro" id="IPR036388">
    <property type="entry name" value="WH-like_DNA-bd_sf"/>
</dbReference>
<keyword evidence="2" id="KW-0238">DNA-binding</keyword>
<dbReference type="Proteomes" id="UP000317557">
    <property type="component" value="Unassembled WGS sequence"/>
</dbReference>
<dbReference type="Pfam" id="PF00027">
    <property type="entry name" value="cNMP_binding"/>
    <property type="match status" value="1"/>
</dbReference>
<evidence type="ECO:0000259" key="4">
    <source>
        <dbReference type="PROSITE" id="PS50042"/>
    </source>
</evidence>
<dbReference type="PANTHER" id="PTHR24567:SF28">
    <property type="entry name" value="LISTERIOLYSIN REGULATORY PROTEIN"/>
    <property type="match status" value="1"/>
</dbReference>
<proteinExistence type="predicted"/>
<evidence type="ECO:0000313" key="7">
    <source>
        <dbReference type="Proteomes" id="UP000317557"/>
    </source>
</evidence>
<gene>
    <name evidence="6" type="ORF">SAMN06265219_10729</name>
</gene>
<organism evidence="6 7">
    <name type="scientific">Gracilimonas mengyeensis</name>
    <dbReference type="NCBI Taxonomy" id="1302730"/>
    <lineage>
        <taxon>Bacteria</taxon>
        <taxon>Pseudomonadati</taxon>
        <taxon>Balneolota</taxon>
        <taxon>Balneolia</taxon>
        <taxon>Balneolales</taxon>
        <taxon>Balneolaceae</taxon>
        <taxon>Gracilimonas</taxon>
    </lineage>
</organism>
<dbReference type="PROSITE" id="PS51063">
    <property type="entry name" value="HTH_CRP_2"/>
    <property type="match status" value="1"/>
</dbReference>
<dbReference type="InterPro" id="IPR012318">
    <property type="entry name" value="HTH_CRP"/>
</dbReference>
<evidence type="ECO:0000313" key="6">
    <source>
        <dbReference type="EMBL" id="SMO65525.1"/>
    </source>
</evidence>
<dbReference type="InterPro" id="IPR014710">
    <property type="entry name" value="RmlC-like_jellyroll"/>
</dbReference>
<evidence type="ECO:0000256" key="2">
    <source>
        <dbReference type="ARBA" id="ARBA00023125"/>
    </source>
</evidence>
<dbReference type="PRINTS" id="PR00034">
    <property type="entry name" value="HTHCRP"/>
</dbReference>
<dbReference type="InterPro" id="IPR018490">
    <property type="entry name" value="cNMP-bd_dom_sf"/>
</dbReference>
<evidence type="ECO:0000259" key="5">
    <source>
        <dbReference type="PROSITE" id="PS51063"/>
    </source>
</evidence>
<feature type="domain" description="HTH crp-type" evidence="5">
    <location>
        <begin position="167"/>
        <end position="240"/>
    </location>
</feature>
<dbReference type="CDD" id="cd00038">
    <property type="entry name" value="CAP_ED"/>
    <property type="match status" value="1"/>
</dbReference>
<dbReference type="InterPro" id="IPR000595">
    <property type="entry name" value="cNMP-bd_dom"/>
</dbReference>
<evidence type="ECO:0000256" key="3">
    <source>
        <dbReference type="ARBA" id="ARBA00023163"/>
    </source>
</evidence>